<feature type="non-terminal residue" evidence="1">
    <location>
        <position position="98"/>
    </location>
</feature>
<dbReference type="EMBL" id="JAUDFV010000139">
    <property type="protein sequence ID" value="KAL2724070.1"/>
    <property type="molecule type" value="Genomic_DNA"/>
</dbReference>
<dbReference type="Proteomes" id="UP001607302">
    <property type="component" value="Unassembled WGS sequence"/>
</dbReference>
<keyword evidence="2" id="KW-1185">Reference proteome</keyword>
<protein>
    <submittedName>
        <fullName evidence="1">N-acylneuraminate-9-phosphatase-like</fullName>
    </submittedName>
</protein>
<comment type="caution">
    <text evidence="1">The sequence shown here is derived from an EMBL/GenBank/DDBJ whole genome shotgun (WGS) entry which is preliminary data.</text>
</comment>
<name>A0ABD2AWM7_VESSQ</name>
<sequence>MATFNAKNFRLAGINAVFFDLDNTLIETRKADIRTCRKYRFEGESESVGRQRSDVSRFTYVAPATKLRGKIHDVLPFASSPFSATRIIPEIDTSPLAI</sequence>
<reference evidence="1 2" key="1">
    <citation type="journal article" date="2024" name="Ann. Entomol. Soc. Am.">
        <title>Genomic analyses of the southern and eastern yellowjacket wasps (Hymenoptera: Vespidae) reveal evolutionary signatures of social life.</title>
        <authorList>
            <person name="Catto M.A."/>
            <person name="Caine P.B."/>
            <person name="Orr S.E."/>
            <person name="Hunt B.G."/>
            <person name="Goodisman M.A.D."/>
        </authorList>
    </citation>
    <scope>NUCLEOTIDE SEQUENCE [LARGE SCALE GENOMIC DNA]</scope>
    <source>
        <strain evidence="1">233</strain>
        <tissue evidence="1">Head and thorax</tissue>
    </source>
</reference>
<accession>A0ABD2AWM7</accession>
<proteinExistence type="predicted"/>
<gene>
    <name evidence="1" type="ORF">V1478_008583</name>
</gene>
<evidence type="ECO:0000313" key="2">
    <source>
        <dbReference type="Proteomes" id="UP001607302"/>
    </source>
</evidence>
<evidence type="ECO:0000313" key="1">
    <source>
        <dbReference type="EMBL" id="KAL2724070.1"/>
    </source>
</evidence>
<organism evidence="1 2">
    <name type="scientific">Vespula squamosa</name>
    <name type="common">Southern yellow jacket</name>
    <name type="synonym">Wasp</name>
    <dbReference type="NCBI Taxonomy" id="30214"/>
    <lineage>
        <taxon>Eukaryota</taxon>
        <taxon>Metazoa</taxon>
        <taxon>Ecdysozoa</taxon>
        <taxon>Arthropoda</taxon>
        <taxon>Hexapoda</taxon>
        <taxon>Insecta</taxon>
        <taxon>Pterygota</taxon>
        <taxon>Neoptera</taxon>
        <taxon>Endopterygota</taxon>
        <taxon>Hymenoptera</taxon>
        <taxon>Apocrita</taxon>
        <taxon>Aculeata</taxon>
        <taxon>Vespoidea</taxon>
        <taxon>Vespidae</taxon>
        <taxon>Vespinae</taxon>
        <taxon>Vespula</taxon>
    </lineage>
</organism>
<dbReference type="AlphaFoldDB" id="A0ABD2AWM7"/>